<dbReference type="PATRIC" id="fig|157838.3.peg.3153"/>
<dbReference type="Proteomes" id="UP000051888">
    <property type="component" value="Unassembled WGS sequence"/>
</dbReference>
<dbReference type="AlphaFoldDB" id="A0A0Q3TLH2"/>
<gene>
    <name evidence="1" type="ORF">AN964_14185</name>
</gene>
<dbReference type="NCBIfam" id="NF038310">
    <property type="entry name" value="lysogeny_AimR"/>
    <property type="match status" value="1"/>
</dbReference>
<proteinExistence type="predicted"/>
<name>A0A0Q3TLH2_9BACI</name>
<accession>A0A0Q3TLH2</accession>
<dbReference type="Pfam" id="PF22871">
    <property type="entry name" value="AimR"/>
    <property type="match status" value="1"/>
</dbReference>
<organism evidence="1 2">
    <name type="scientific">Heyndrickxia shackletonii</name>
    <dbReference type="NCBI Taxonomy" id="157838"/>
    <lineage>
        <taxon>Bacteria</taxon>
        <taxon>Bacillati</taxon>
        <taxon>Bacillota</taxon>
        <taxon>Bacilli</taxon>
        <taxon>Bacillales</taxon>
        <taxon>Bacillaceae</taxon>
        <taxon>Heyndrickxia</taxon>
    </lineage>
</organism>
<protein>
    <recommendedName>
        <fullName evidence="3">HTH cro/C1-type domain-containing protein</fullName>
    </recommendedName>
</protein>
<comment type="caution">
    <text evidence="1">The sequence shown here is derived from an EMBL/GenBank/DDBJ whole genome shotgun (WGS) entry which is preliminary data.</text>
</comment>
<dbReference type="RefSeq" id="WP_055740305.1">
    <property type="nucleotide sequence ID" value="NZ_JAAIWL010000051.1"/>
</dbReference>
<keyword evidence="2" id="KW-1185">Reference proteome</keyword>
<evidence type="ECO:0000313" key="2">
    <source>
        <dbReference type="Proteomes" id="UP000051888"/>
    </source>
</evidence>
<dbReference type="InterPro" id="IPR047705">
    <property type="entry name" value="AimR-like"/>
</dbReference>
<dbReference type="STRING" id="157838.AN964_14185"/>
<sequence>MRVIKIFRAELQNAMLEKNLTVHALTDILELGQSTLTRLLKNQRELEFTYVLKVVRYLLPNDEIRVMSEFMVNEITKPKNFKLAIEYCSMNRLLEIMGILLNKAAESKNEELSGEIYTVYSHQLCLQKSEISAQELFTFSNNIRCKYKESKILSEIQSLYALYFMKEYSFFNFQLSILNLEKQINEIDCPFMRNSFLTRFSELMHIVKLNVHRDIPSSRKYASYVLNSNNAGFMYHCSSLFSLGYSYFFEDPAKAISYFEQAKDIYIANGRIDIAEIVDSTIEFIKIYWDIPVTNVIDVENHCYYLIKNGDNEKGINKLLEIESNSEPDPYRYFFIGEGTKDVTWLYKSLKLFIKRGDYFISDIVVNSLIALGENEEVISLFLHK</sequence>
<reference evidence="1 2" key="1">
    <citation type="submission" date="2015-09" db="EMBL/GenBank/DDBJ databases">
        <title>Genome sequencing project for genomic taxonomy and phylogenomics of Bacillus-like bacteria.</title>
        <authorList>
            <person name="Liu B."/>
            <person name="Wang J."/>
            <person name="Zhu Y."/>
            <person name="Liu G."/>
            <person name="Chen Q."/>
            <person name="Chen Z."/>
            <person name="Lan J."/>
            <person name="Che J."/>
            <person name="Ge C."/>
            <person name="Shi H."/>
            <person name="Pan Z."/>
            <person name="Liu X."/>
        </authorList>
    </citation>
    <scope>NUCLEOTIDE SEQUENCE [LARGE SCALE GENOMIC DNA]</scope>
    <source>
        <strain evidence="1 2">LMG 18435</strain>
    </source>
</reference>
<dbReference type="EMBL" id="LJJC01000004">
    <property type="protein sequence ID" value="KQL54529.1"/>
    <property type="molecule type" value="Genomic_DNA"/>
</dbReference>
<evidence type="ECO:0008006" key="3">
    <source>
        <dbReference type="Google" id="ProtNLM"/>
    </source>
</evidence>
<evidence type="ECO:0000313" key="1">
    <source>
        <dbReference type="EMBL" id="KQL54529.1"/>
    </source>
</evidence>